<dbReference type="Gene3D" id="1.25.40.10">
    <property type="entry name" value="Tetratricopeptide repeat domain"/>
    <property type="match status" value="1"/>
</dbReference>
<sequence>MGRQKKQTKKQAGAAGQPRKPFAAKQAAQDSDAVLSRVKKLEKSGQFEAAADLLQSVFRAWPHHPEALCAMARILAAQKQVAEAATLMAQALEQGAGNAELLYSAGFVQYRAGNVSFAVESLLAALNVQPRHLESLLLLTNIFIEEKRWEDVLTFSLRLLEMLPENGDVLLAAGTAHLRLNNFREAHDFLSRAVQLDGQCTKKLLNLGTVCRFLRDYDQAVHWYTRVLGRDPDNVETLNALSSLYVDRHLFDKARHCLDRSLALDPGNADSLAALAYFQVKLRKIEEAERTYQSLLRINPDHHEARFAYGSLLLLKGDFRRGLPYYESRFAVMGTFLDGPWPIWDGRSAAGKRLLVRAEQGAGDTIQFCRLLPLLKKLGAEIVFSCQPSLGRLMSSVPAIDTLLPVTEFPIDKVSVDAQVALMSLMGVLGITLDTLPGHCPYLAVAPERIEHARSRMVPSAKVKVALIWAGNPRQTDDHNRSMTLAQLAPLGELADEIDFYSLQVGPAQQQVAGDGGVLRLKDVSAELHDYADTAAFMACMDLVVSVCTSTVHLAGALALPTVALLPFAADWRWFTDRDDSPWYPTVRLLRQPGPGEWQPVIQTLHQVLRQTARR</sequence>
<dbReference type="Pfam" id="PF13432">
    <property type="entry name" value="TPR_16"/>
    <property type="match status" value="1"/>
</dbReference>
<evidence type="ECO:0000256" key="1">
    <source>
        <dbReference type="PROSITE-ProRule" id="PRU00339"/>
    </source>
</evidence>
<dbReference type="Proteomes" id="UP000006365">
    <property type="component" value="Chromosome"/>
</dbReference>
<reference evidence="3 4" key="1">
    <citation type="journal article" date="2011" name="Stand. Genomic Sci.">
        <title>Complete genome sequence of Desulfobulbus propionicus type strain (1pr3).</title>
        <authorList>
            <person name="Pagani I."/>
            <person name="Lapidus A."/>
            <person name="Nolan M."/>
            <person name="Lucas S."/>
            <person name="Hammon N."/>
            <person name="Deshpande S."/>
            <person name="Cheng J.F."/>
            <person name="Chertkov O."/>
            <person name="Davenport K."/>
            <person name="Tapia R."/>
            <person name="Han C."/>
            <person name="Goodwin L."/>
            <person name="Pitluck S."/>
            <person name="Liolios K."/>
            <person name="Mavromatis K."/>
            <person name="Ivanova N."/>
            <person name="Mikhailova N."/>
            <person name="Pati A."/>
            <person name="Chen A."/>
            <person name="Palaniappan K."/>
            <person name="Land M."/>
            <person name="Hauser L."/>
            <person name="Chang Y.J."/>
            <person name="Jeffries C.D."/>
            <person name="Detter J.C."/>
            <person name="Brambilla E."/>
            <person name="Kannan K.P."/>
            <person name="Djao O.D."/>
            <person name="Rohde M."/>
            <person name="Pukall R."/>
            <person name="Spring S."/>
            <person name="Goker M."/>
            <person name="Sikorski J."/>
            <person name="Woyke T."/>
            <person name="Bristow J."/>
            <person name="Eisen J.A."/>
            <person name="Markowitz V."/>
            <person name="Hugenholtz P."/>
            <person name="Kyrpides N.C."/>
            <person name="Klenk H.P."/>
        </authorList>
    </citation>
    <scope>NUCLEOTIDE SEQUENCE [LARGE SCALE GENOMIC DNA]</scope>
    <source>
        <strain evidence="4">ATCC 33891 / DSM 2032 / 1pr3</strain>
    </source>
</reference>
<dbReference type="Gene3D" id="3.40.50.2000">
    <property type="entry name" value="Glycogen Phosphorylase B"/>
    <property type="match status" value="1"/>
</dbReference>
<dbReference type="AlphaFoldDB" id="A0A7U3YN59"/>
<dbReference type="InterPro" id="IPR019734">
    <property type="entry name" value="TPR_rpt"/>
</dbReference>
<name>A0A7U3YN59_DESPD</name>
<dbReference type="SUPFAM" id="SSF48452">
    <property type="entry name" value="TPR-like"/>
    <property type="match status" value="2"/>
</dbReference>
<dbReference type="Pfam" id="PF14559">
    <property type="entry name" value="TPR_19"/>
    <property type="match status" value="2"/>
</dbReference>
<evidence type="ECO:0000313" key="3">
    <source>
        <dbReference type="EMBL" id="ADW18308.1"/>
    </source>
</evidence>
<dbReference type="PROSITE" id="PS50005">
    <property type="entry name" value="TPR"/>
    <property type="match status" value="4"/>
</dbReference>
<dbReference type="PANTHER" id="PTHR12558">
    <property type="entry name" value="CELL DIVISION CYCLE 16,23,27"/>
    <property type="match status" value="1"/>
</dbReference>
<feature type="repeat" description="TPR" evidence="1">
    <location>
        <begin position="235"/>
        <end position="268"/>
    </location>
</feature>
<dbReference type="EMBL" id="CP002364">
    <property type="protein sequence ID" value="ADW18308.1"/>
    <property type="molecule type" value="Genomic_DNA"/>
</dbReference>
<dbReference type="SUPFAM" id="SSF53756">
    <property type="entry name" value="UDP-Glycosyltransferase/glycogen phosphorylase"/>
    <property type="match status" value="1"/>
</dbReference>
<keyword evidence="1" id="KW-0802">TPR repeat</keyword>
<proteinExistence type="predicted"/>
<feature type="region of interest" description="Disordered" evidence="2">
    <location>
        <begin position="1"/>
        <end position="28"/>
    </location>
</feature>
<evidence type="ECO:0000256" key="2">
    <source>
        <dbReference type="SAM" id="MobiDB-lite"/>
    </source>
</evidence>
<feature type="repeat" description="TPR" evidence="1">
    <location>
        <begin position="269"/>
        <end position="302"/>
    </location>
</feature>
<organism evidence="3 4">
    <name type="scientific">Desulfobulbus propionicus (strain ATCC 33891 / DSM 2032 / VKM B-1956 / 1pr3)</name>
    <dbReference type="NCBI Taxonomy" id="577650"/>
    <lineage>
        <taxon>Bacteria</taxon>
        <taxon>Pseudomonadati</taxon>
        <taxon>Thermodesulfobacteriota</taxon>
        <taxon>Desulfobulbia</taxon>
        <taxon>Desulfobulbales</taxon>
        <taxon>Desulfobulbaceae</taxon>
        <taxon>Desulfobulbus</taxon>
    </lineage>
</organism>
<accession>A0A7U3YN59</accession>
<dbReference type="InterPro" id="IPR011990">
    <property type="entry name" value="TPR-like_helical_dom_sf"/>
</dbReference>
<dbReference type="PANTHER" id="PTHR12558:SF13">
    <property type="entry name" value="CELL DIVISION CYCLE PROTEIN 27 HOMOLOG"/>
    <property type="match status" value="1"/>
</dbReference>
<gene>
    <name evidence="3" type="ordered locus">Despr_2163</name>
</gene>
<keyword evidence="4" id="KW-1185">Reference proteome</keyword>
<dbReference type="SMART" id="SM00028">
    <property type="entry name" value="TPR"/>
    <property type="match status" value="7"/>
</dbReference>
<dbReference type="KEGG" id="dpr:Despr_2163"/>
<feature type="repeat" description="TPR" evidence="1">
    <location>
        <begin position="201"/>
        <end position="234"/>
    </location>
</feature>
<feature type="repeat" description="TPR" evidence="1">
    <location>
        <begin position="99"/>
        <end position="132"/>
    </location>
</feature>
<protein>
    <submittedName>
        <fullName evidence="3">Tetratricopeptide TPR_1 repeat-containing protein</fullName>
    </submittedName>
</protein>
<evidence type="ECO:0000313" key="4">
    <source>
        <dbReference type="Proteomes" id="UP000006365"/>
    </source>
</evidence>